<dbReference type="InterPro" id="IPR000150">
    <property type="entry name" value="Cof"/>
</dbReference>
<dbReference type="PROSITE" id="PS01229">
    <property type="entry name" value="COF_2"/>
    <property type="match status" value="1"/>
</dbReference>
<dbReference type="Gene3D" id="3.30.1240.10">
    <property type="match status" value="1"/>
</dbReference>
<dbReference type="GO" id="GO:0005829">
    <property type="term" value="C:cytosol"/>
    <property type="evidence" value="ECO:0007669"/>
    <property type="project" value="TreeGrafter"/>
</dbReference>
<protein>
    <recommendedName>
        <fullName evidence="3">Cof subfamily of IIB subfamily of haloacid dehalogenase superfamily/HAD-superfamily hydrolase, subfamily IIB</fullName>
    </recommendedName>
</protein>
<evidence type="ECO:0000313" key="1">
    <source>
        <dbReference type="EMBL" id="SFK72659.1"/>
    </source>
</evidence>
<evidence type="ECO:0000313" key="2">
    <source>
        <dbReference type="Proteomes" id="UP000198915"/>
    </source>
</evidence>
<keyword evidence="2" id="KW-1185">Reference proteome</keyword>
<dbReference type="Pfam" id="PF08282">
    <property type="entry name" value="Hydrolase_3"/>
    <property type="match status" value="1"/>
</dbReference>
<dbReference type="GO" id="GO:0016791">
    <property type="term" value="F:phosphatase activity"/>
    <property type="evidence" value="ECO:0007669"/>
    <property type="project" value="UniProtKB-ARBA"/>
</dbReference>
<dbReference type="PANTHER" id="PTHR10000">
    <property type="entry name" value="PHOSPHOSERINE PHOSPHATASE"/>
    <property type="match status" value="1"/>
</dbReference>
<dbReference type="NCBIfam" id="TIGR00099">
    <property type="entry name" value="Cof-subfamily"/>
    <property type="match status" value="1"/>
</dbReference>
<dbReference type="Gene3D" id="3.40.50.1000">
    <property type="entry name" value="HAD superfamily/HAD-like"/>
    <property type="match status" value="1"/>
</dbReference>
<dbReference type="CDD" id="cd07516">
    <property type="entry name" value="HAD_Pase"/>
    <property type="match status" value="1"/>
</dbReference>
<accession>A0A1I4BX23</accession>
<sequence length="293" mass="32982">MMLLTPGMAAFDMDGTLLNEASQMSKGNREALFKLQETGCKLVLSTGRMFGSAQIPIDSFPFDGYVCSNGAALYEKDGTLIRRYSLAKEMVIGAIHALRQDSEPVYYEMHDTNSNRWMVQEDRDRLEPIIEQGTSLEGVSMRRFALYRLAKVVPLEEMLKNIETGEAEIVKFFIWESDAERLKWIADQFAPWKSQISITSSGSTNIEINSHGVSKWEGLRHFCQLWGIAPEKVMAFGDAENDREALTEAGYSVAMENASSKIKEIAKFVAPHHNEDGVAQFIWKHVLGETPSR</sequence>
<dbReference type="NCBIfam" id="TIGR01484">
    <property type="entry name" value="HAD-SF-IIB"/>
    <property type="match status" value="1"/>
</dbReference>
<dbReference type="EMBL" id="FORT01000018">
    <property type="protein sequence ID" value="SFK72659.1"/>
    <property type="molecule type" value="Genomic_DNA"/>
</dbReference>
<dbReference type="SFLD" id="SFLDS00003">
    <property type="entry name" value="Haloacid_Dehalogenase"/>
    <property type="match status" value="1"/>
</dbReference>
<gene>
    <name evidence="1" type="ORF">SAMN05518846_118111</name>
</gene>
<proteinExistence type="predicted"/>
<dbReference type="AlphaFoldDB" id="A0A1I4BX23"/>
<dbReference type="Proteomes" id="UP000198915">
    <property type="component" value="Unassembled WGS sequence"/>
</dbReference>
<dbReference type="GO" id="GO:0000287">
    <property type="term" value="F:magnesium ion binding"/>
    <property type="evidence" value="ECO:0007669"/>
    <property type="project" value="TreeGrafter"/>
</dbReference>
<organism evidence="1 2">
    <name type="scientific">Brevibacillus centrosporus</name>
    <dbReference type="NCBI Taxonomy" id="54910"/>
    <lineage>
        <taxon>Bacteria</taxon>
        <taxon>Bacillati</taxon>
        <taxon>Bacillota</taxon>
        <taxon>Bacilli</taxon>
        <taxon>Bacillales</taxon>
        <taxon>Paenibacillaceae</taxon>
        <taxon>Brevibacillus</taxon>
    </lineage>
</organism>
<dbReference type="PANTHER" id="PTHR10000:SF8">
    <property type="entry name" value="HAD SUPERFAMILY HYDROLASE-LIKE, TYPE 3"/>
    <property type="match status" value="1"/>
</dbReference>
<dbReference type="SUPFAM" id="SSF56784">
    <property type="entry name" value="HAD-like"/>
    <property type="match status" value="1"/>
</dbReference>
<reference evidence="2" key="1">
    <citation type="submission" date="2016-10" db="EMBL/GenBank/DDBJ databases">
        <authorList>
            <person name="Varghese N."/>
            <person name="Submissions S."/>
        </authorList>
    </citation>
    <scope>NUCLEOTIDE SEQUENCE [LARGE SCALE GENOMIC DNA]</scope>
    <source>
        <strain evidence="2">OK042</strain>
    </source>
</reference>
<dbReference type="InterPro" id="IPR036412">
    <property type="entry name" value="HAD-like_sf"/>
</dbReference>
<dbReference type="STRING" id="1884381.SAMN05518846_118111"/>
<dbReference type="InterPro" id="IPR023214">
    <property type="entry name" value="HAD_sf"/>
</dbReference>
<name>A0A1I4BX23_9BACL</name>
<evidence type="ECO:0008006" key="3">
    <source>
        <dbReference type="Google" id="ProtNLM"/>
    </source>
</evidence>
<dbReference type="InterPro" id="IPR006379">
    <property type="entry name" value="HAD-SF_hydro_IIB"/>
</dbReference>
<dbReference type="SFLD" id="SFLDG01140">
    <property type="entry name" value="C2.B:_Phosphomannomutase_and_P"/>
    <property type="match status" value="1"/>
</dbReference>